<dbReference type="OrthoDB" id="2666568at2"/>
<dbReference type="RefSeq" id="WP_006444990.1">
    <property type="nucleotide sequence ID" value="NZ_CP036524.1"/>
</dbReference>
<comment type="caution">
    <text evidence="3">The sequence shown here is derived from an EMBL/GenBank/DDBJ whole genome shotgun (WGS) entry which is preliminary data.</text>
</comment>
<protein>
    <recommendedName>
        <fullName evidence="2">LXG domain-containing protein</fullName>
    </recommendedName>
</protein>
<dbReference type="HOGENOM" id="CLU_625146_0_0_9"/>
<gene>
    <name evidence="3" type="ORF">CLOHYLEM_07643</name>
</gene>
<name>C0C6A6_9FIRM</name>
<feature type="domain" description="LXG" evidence="2">
    <location>
        <begin position="1"/>
        <end position="242"/>
    </location>
</feature>
<dbReference type="InterPro" id="IPR006829">
    <property type="entry name" value="LXG_dom"/>
</dbReference>
<dbReference type="AlphaFoldDB" id="C0C6A6"/>
<reference evidence="3" key="1">
    <citation type="submission" date="2009-02" db="EMBL/GenBank/DDBJ databases">
        <authorList>
            <person name="Fulton L."/>
            <person name="Clifton S."/>
            <person name="Fulton B."/>
            <person name="Xu J."/>
            <person name="Minx P."/>
            <person name="Pepin K.H."/>
            <person name="Johnson M."/>
            <person name="Bhonagiri V."/>
            <person name="Nash W.E."/>
            <person name="Mardis E.R."/>
            <person name="Wilson R.K."/>
        </authorList>
    </citation>
    <scope>NUCLEOTIDE SEQUENCE [LARGE SCALE GENOMIC DNA]</scope>
    <source>
        <strain evidence="3">DSM 15053</strain>
    </source>
</reference>
<dbReference type="PROSITE" id="PS51756">
    <property type="entry name" value="LXG"/>
    <property type="match status" value="1"/>
</dbReference>
<organism evidence="3 4">
    <name type="scientific">[Clostridium] hylemonae DSM 15053</name>
    <dbReference type="NCBI Taxonomy" id="553973"/>
    <lineage>
        <taxon>Bacteria</taxon>
        <taxon>Bacillati</taxon>
        <taxon>Bacillota</taxon>
        <taxon>Clostridia</taxon>
        <taxon>Lachnospirales</taxon>
        <taxon>Lachnospiraceae</taxon>
    </lineage>
</organism>
<evidence type="ECO:0000313" key="3">
    <source>
        <dbReference type="EMBL" id="EEG72241.1"/>
    </source>
</evidence>
<evidence type="ECO:0000259" key="2">
    <source>
        <dbReference type="PROSITE" id="PS51756"/>
    </source>
</evidence>
<comment type="similarity">
    <text evidence="1">In the N-terminal section; belongs to the LXG family.</text>
</comment>
<reference evidence="3" key="2">
    <citation type="submission" date="2013-06" db="EMBL/GenBank/DDBJ databases">
        <title>Draft genome sequence of Clostridium hylemonae (DSM 15053).</title>
        <authorList>
            <person name="Sudarsanam P."/>
            <person name="Ley R."/>
            <person name="Guruge J."/>
            <person name="Turnbaugh P.J."/>
            <person name="Mahowald M."/>
            <person name="Liep D."/>
            <person name="Gordon J."/>
        </authorList>
    </citation>
    <scope>NUCLEOTIDE SEQUENCE</scope>
    <source>
        <strain evidence="3">DSM 15053</strain>
    </source>
</reference>
<evidence type="ECO:0000313" key="4">
    <source>
        <dbReference type="Proteomes" id="UP000004893"/>
    </source>
</evidence>
<evidence type="ECO:0000256" key="1">
    <source>
        <dbReference type="ARBA" id="ARBA00034117"/>
    </source>
</evidence>
<proteinExistence type="inferred from homology"/>
<dbReference type="STRING" id="553973.CLOHYLEM_07643"/>
<dbReference type="EMBL" id="ABYI02000042">
    <property type="protein sequence ID" value="EEG72241.1"/>
    <property type="molecule type" value="Genomic_DNA"/>
</dbReference>
<keyword evidence="4" id="KW-1185">Reference proteome</keyword>
<sequence>MGVKINIDSVLTELNTMNGYLADVRMKSDTLGRAFQSFQDDVGLESTAYNNHKSYVGLMHQPVAGGIFNFCSEMTEANQNYSNCLCQYFSTGTVVDEDKWRSEYEALKVQYDQLNSCLSFIMETIRSILGNGRPLSVHKDISGYQHIANSYREELDTLYEIIEEYRRNIEKIGEMLAATSGIYAGAQTMQKALASAVSAMQGVRYNAATNQYAIAPVNLQLFADIEGTWQTVLISKELKKQLGDELLEEEEFMALDAEEQLEYADKVARIIGKYIPNLSVQLLDGEMEIPLADGLVLYGGVEKSIETNLDNPQSVEVAISKNREILAEWGVKSGNLEWKGNNIEVGIKRSFELDSKSTAYTQVTFSKENVSTKIEWGATTICEEINHVTSKVGLEYRPTNSDFKMEAYELEPADAPRKTFEATGILFPLPSGVPVPIG</sequence>
<dbReference type="Proteomes" id="UP000004893">
    <property type="component" value="Unassembled WGS sequence"/>
</dbReference>
<accession>C0C6A6</accession>